<feature type="compositionally biased region" description="Polar residues" evidence="1">
    <location>
        <begin position="414"/>
        <end position="424"/>
    </location>
</feature>
<feature type="compositionally biased region" description="Basic and acidic residues" evidence="1">
    <location>
        <begin position="606"/>
        <end position="618"/>
    </location>
</feature>
<keyword evidence="4" id="KW-1185">Reference proteome</keyword>
<feature type="compositionally biased region" description="Low complexity" evidence="1">
    <location>
        <begin position="320"/>
        <end position="340"/>
    </location>
</feature>
<dbReference type="RefSeq" id="XP_022581271.1">
    <property type="nucleotide sequence ID" value="XM_022727546.1"/>
</dbReference>
<feature type="region of interest" description="Disordered" evidence="1">
    <location>
        <begin position="560"/>
        <end position="620"/>
    </location>
</feature>
<dbReference type="EMBL" id="KV878342">
    <property type="protein sequence ID" value="OJJ46761.1"/>
    <property type="molecule type" value="Genomic_DNA"/>
</dbReference>
<dbReference type="GeneID" id="34614010"/>
<feature type="region of interest" description="Disordered" evidence="1">
    <location>
        <begin position="1"/>
        <end position="51"/>
    </location>
</feature>
<keyword evidence="2" id="KW-0472">Membrane</keyword>
<evidence type="ECO:0000313" key="4">
    <source>
        <dbReference type="Proteomes" id="UP000184188"/>
    </source>
</evidence>
<feature type="region of interest" description="Disordered" evidence="1">
    <location>
        <begin position="224"/>
        <end position="343"/>
    </location>
</feature>
<feature type="region of interest" description="Disordered" evidence="1">
    <location>
        <begin position="74"/>
        <end position="132"/>
    </location>
</feature>
<feature type="region of interest" description="Disordered" evidence="1">
    <location>
        <begin position="671"/>
        <end position="697"/>
    </location>
</feature>
<feature type="compositionally biased region" description="Polar residues" evidence="1">
    <location>
        <begin position="594"/>
        <end position="605"/>
    </location>
</feature>
<evidence type="ECO:0000313" key="3">
    <source>
        <dbReference type="EMBL" id="OJJ46761.1"/>
    </source>
</evidence>
<evidence type="ECO:0000256" key="1">
    <source>
        <dbReference type="SAM" id="MobiDB-lite"/>
    </source>
</evidence>
<evidence type="ECO:0000256" key="2">
    <source>
        <dbReference type="SAM" id="Phobius"/>
    </source>
</evidence>
<dbReference type="AlphaFoldDB" id="A0A1L9SI18"/>
<dbReference type="Proteomes" id="UP000184188">
    <property type="component" value="Unassembled WGS sequence"/>
</dbReference>
<accession>A0A1L9SI18</accession>
<keyword evidence="2" id="KW-1133">Transmembrane helix</keyword>
<gene>
    <name evidence="3" type="ORF">ASPZODRAFT_2018180</name>
</gene>
<dbReference type="STRING" id="1073090.A0A1L9SI18"/>
<reference evidence="4" key="1">
    <citation type="journal article" date="2017" name="Genome Biol.">
        <title>Comparative genomics reveals high biological diversity and specific adaptations in the industrially and medically important fungal genus Aspergillus.</title>
        <authorList>
            <person name="de Vries R.P."/>
            <person name="Riley R."/>
            <person name="Wiebenga A."/>
            <person name="Aguilar-Osorio G."/>
            <person name="Amillis S."/>
            <person name="Uchima C.A."/>
            <person name="Anderluh G."/>
            <person name="Asadollahi M."/>
            <person name="Askin M."/>
            <person name="Barry K."/>
            <person name="Battaglia E."/>
            <person name="Bayram O."/>
            <person name="Benocci T."/>
            <person name="Braus-Stromeyer S.A."/>
            <person name="Caldana C."/>
            <person name="Canovas D."/>
            <person name="Cerqueira G.C."/>
            <person name="Chen F."/>
            <person name="Chen W."/>
            <person name="Choi C."/>
            <person name="Clum A."/>
            <person name="Dos Santos R.A."/>
            <person name="Damasio A.R."/>
            <person name="Diallinas G."/>
            <person name="Emri T."/>
            <person name="Fekete E."/>
            <person name="Flipphi M."/>
            <person name="Freyberg S."/>
            <person name="Gallo A."/>
            <person name="Gournas C."/>
            <person name="Habgood R."/>
            <person name="Hainaut M."/>
            <person name="Harispe M.L."/>
            <person name="Henrissat B."/>
            <person name="Hilden K.S."/>
            <person name="Hope R."/>
            <person name="Hossain A."/>
            <person name="Karabika E."/>
            <person name="Karaffa L."/>
            <person name="Karanyi Z."/>
            <person name="Krasevec N."/>
            <person name="Kuo A."/>
            <person name="Kusch H."/>
            <person name="LaButti K."/>
            <person name="Lagendijk E.L."/>
            <person name="Lapidus A."/>
            <person name="Levasseur A."/>
            <person name="Lindquist E."/>
            <person name="Lipzen A."/>
            <person name="Logrieco A.F."/>
            <person name="MacCabe A."/>
            <person name="Maekelae M.R."/>
            <person name="Malavazi I."/>
            <person name="Melin P."/>
            <person name="Meyer V."/>
            <person name="Mielnichuk N."/>
            <person name="Miskei M."/>
            <person name="Molnar A.P."/>
            <person name="Mule G."/>
            <person name="Ngan C.Y."/>
            <person name="Orejas M."/>
            <person name="Orosz E."/>
            <person name="Ouedraogo J.P."/>
            <person name="Overkamp K.M."/>
            <person name="Park H.-S."/>
            <person name="Perrone G."/>
            <person name="Piumi F."/>
            <person name="Punt P.J."/>
            <person name="Ram A.F."/>
            <person name="Ramon A."/>
            <person name="Rauscher S."/>
            <person name="Record E."/>
            <person name="Riano-Pachon D.M."/>
            <person name="Robert V."/>
            <person name="Roehrig J."/>
            <person name="Ruller R."/>
            <person name="Salamov A."/>
            <person name="Salih N.S."/>
            <person name="Samson R.A."/>
            <person name="Sandor E."/>
            <person name="Sanguinetti M."/>
            <person name="Schuetze T."/>
            <person name="Sepcic K."/>
            <person name="Shelest E."/>
            <person name="Sherlock G."/>
            <person name="Sophianopoulou V."/>
            <person name="Squina F.M."/>
            <person name="Sun H."/>
            <person name="Susca A."/>
            <person name="Todd R.B."/>
            <person name="Tsang A."/>
            <person name="Unkles S.E."/>
            <person name="van de Wiele N."/>
            <person name="van Rossen-Uffink D."/>
            <person name="Oliveira J.V."/>
            <person name="Vesth T.C."/>
            <person name="Visser J."/>
            <person name="Yu J.-H."/>
            <person name="Zhou M."/>
            <person name="Andersen M.R."/>
            <person name="Archer D.B."/>
            <person name="Baker S.E."/>
            <person name="Benoit I."/>
            <person name="Brakhage A.A."/>
            <person name="Braus G.H."/>
            <person name="Fischer R."/>
            <person name="Frisvad J.C."/>
            <person name="Goldman G.H."/>
            <person name="Houbraken J."/>
            <person name="Oakley B."/>
            <person name="Pocsi I."/>
            <person name="Scazzocchio C."/>
            <person name="Seiboth B."/>
            <person name="vanKuyk P.A."/>
            <person name="Wortman J."/>
            <person name="Dyer P.S."/>
            <person name="Grigoriev I.V."/>
        </authorList>
    </citation>
    <scope>NUCLEOTIDE SEQUENCE [LARGE SCALE GENOMIC DNA]</scope>
    <source>
        <strain evidence="4">CBS 506.65</strain>
    </source>
</reference>
<name>A0A1L9SI18_9EURO</name>
<feature type="compositionally biased region" description="Basic and acidic residues" evidence="1">
    <location>
        <begin position="280"/>
        <end position="292"/>
    </location>
</feature>
<feature type="transmembrane region" description="Helical" evidence="2">
    <location>
        <begin position="919"/>
        <end position="950"/>
    </location>
</feature>
<dbReference type="VEuPathDB" id="FungiDB:ASPZODRAFT_2018180"/>
<evidence type="ECO:0008006" key="5">
    <source>
        <dbReference type="Google" id="ProtNLM"/>
    </source>
</evidence>
<proteinExistence type="predicted"/>
<keyword evidence="2" id="KW-0812">Transmembrane</keyword>
<feature type="region of interest" description="Disordered" evidence="1">
    <location>
        <begin position="451"/>
        <end position="471"/>
    </location>
</feature>
<feature type="compositionally biased region" description="Polar residues" evidence="1">
    <location>
        <begin position="226"/>
        <end position="236"/>
    </location>
</feature>
<dbReference type="OrthoDB" id="5415055at2759"/>
<feature type="region of interest" description="Disordered" evidence="1">
    <location>
        <begin position="383"/>
        <end position="428"/>
    </location>
</feature>
<protein>
    <recommendedName>
        <fullName evidence="5">NTP binding protein</fullName>
    </recommendedName>
</protein>
<sequence>MSARIPFPIHQPYYAQHSSSSHQPRHPRRKENRSIRLSKAAPASKSSSRRVWSKDWSLIRLGARRDNRYNTSATMATEGRTRGSYRRHRGLCKDPSGQTVTFEDTPCPKPPSDTHPGDNAMAGKLSQSSEDVPDTIVKKSKKTRLPVPKIFTEGGRFYHENTGHIQTSESPNRTEDNLAKLAPLEHEHNWRKYRQRLQQEKSPSSLECEDHHTKHSHCAECRKMMSTHSSPKSDSSIGILKPVQKSTREARISTRGANSRTGTVSPSPKSASVSPASSSSKDRTRRHDDRKIWRLKGGQSDSSNLHPRTPSKSSDRSSTEPDSSVSSQQSVSPISGPGSSNTEWEDQFVVHMPSAREPNPPMMTAQQILNFQQSIEKVYKDGDAMVDPDTLPSPRTVTPESKPLLGRTKEKQLPKQSPHSSPKRSTPIFEADAQPFVSPSKYPRPYYSTDALGKTGSRLRTGGDGSNSPVRPIINRVNKDGSFLGCRAVNEPDMKNPDEILLFPNMSDSVYQRTTKSRSTVKEFQPKPRINVPFELPTTEAGKAVQDEWKPISQNLKLAQCSKPSLKTMSPPKKAEEDETQNKGTGKSSHKENSNPNVNLTQSQERGQKATARDRDDVFITTPITMHTSVPVDMTTDTQKSGKRLDVKLPPTQTMRKTAGRARENLPRISTQFGSKAPMPTSSAKSEQVSGGSCQENAPMTTTPARVVPHEVDQVSPETANTTRGSIHMPGEVTRSDAKKVVDKTGLRGRTTSVACQGLQKPKVRASRVSDHGTGPELNQGYRYQRETARVVEVAELDGHQIDLGNDGSFYCNIPSISLGRSGDDRRENCQNAVNIQTISLFFDIFLLSAAQLQGFFNRFPGNGCGVFILSRVLHMAEHCLYVLKRVLAVIAIYRSTGSWPQPREEELSQFAKEIGQALLYLVVLGFSMVVVGRAAGYVVLVSSWIVWFAKPFGWTFGKIGQTLLS</sequence>
<feature type="region of interest" description="Disordered" evidence="1">
    <location>
        <begin position="758"/>
        <end position="779"/>
    </location>
</feature>
<feature type="compositionally biased region" description="Low complexity" evidence="1">
    <location>
        <begin position="264"/>
        <end position="279"/>
    </location>
</feature>
<organism evidence="3 4">
    <name type="scientific">Penicilliopsis zonata CBS 506.65</name>
    <dbReference type="NCBI Taxonomy" id="1073090"/>
    <lineage>
        <taxon>Eukaryota</taxon>
        <taxon>Fungi</taxon>
        <taxon>Dikarya</taxon>
        <taxon>Ascomycota</taxon>
        <taxon>Pezizomycotina</taxon>
        <taxon>Eurotiomycetes</taxon>
        <taxon>Eurotiomycetidae</taxon>
        <taxon>Eurotiales</taxon>
        <taxon>Aspergillaceae</taxon>
        <taxon>Penicilliopsis</taxon>
    </lineage>
</organism>